<dbReference type="GO" id="GO:0005251">
    <property type="term" value="F:delayed rectifier potassium channel activity"/>
    <property type="evidence" value="ECO:0007669"/>
    <property type="project" value="TreeGrafter"/>
</dbReference>
<keyword evidence="14" id="KW-0393">Immunoglobulin domain</keyword>
<dbReference type="CDD" id="cd18379">
    <property type="entry name" value="BTB_POZ_Kv3_KCNC"/>
    <property type="match status" value="1"/>
</dbReference>
<keyword evidence="2" id="KW-0813">Transport</keyword>
<proteinExistence type="predicted"/>
<keyword evidence="3" id="KW-1003">Cell membrane</keyword>
<dbReference type="InterPro" id="IPR027359">
    <property type="entry name" value="Volt_channel_dom_sf"/>
</dbReference>
<evidence type="ECO:0000256" key="15">
    <source>
        <dbReference type="SAM" id="MobiDB-lite"/>
    </source>
</evidence>
<dbReference type="GO" id="GO:0008076">
    <property type="term" value="C:voltage-gated potassium channel complex"/>
    <property type="evidence" value="ECO:0007669"/>
    <property type="project" value="InterPro"/>
</dbReference>
<evidence type="ECO:0000256" key="3">
    <source>
        <dbReference type="ARBA" id="ARBA00022475"/>
    </source>
</evidence>
<evidence type="ECO:0000256" key="13">
    <source>
        <dbReference type="ARBA" id="ARBA00023303"/>
    </source>
</evidence>
<evidence type="ECO:0000256" key="2">
    <source>
        <dbReference type="ARBA" id="ARBA00022448"/>
    </source>
</evidence>
<reference evidence="17" key="1">
    <citation type="submission" date="2020-04" db="EMBL/GenBank/DDBJ databases">
        <authorList>
            <person name="Alioto T."/>
            <person name="Alioto T."/>
            <person name="Gomez Garrido J."/>
        </authorList>
    </citation>
    <scope>NUCLEOTIDE SEQUENCE</scope>
    <source>
        <strain evidence="17">A484AB</strain>
    </source>
</reference>
<protein>
    <submittedName>
        <fullName evidence="17">Potassium voltage-gated channel Shaw-like</fullName>
    </submittedName>
</protein>
<evidence type="ECO:0000256" key="8">
    <source>
        <dbReference type="ARBA" id="ARBA00022958"/>
    </source>
</evidence>
<dbReference type="PANTHER" id="PTHR11537:SF252">
    <property type="entry name" value="POTASSIUM VOLTAGE-GATED CHANNEL PROTEIN SHAW"/>
    <property type="match status" value="1"/>
</dbReference>
<dbReference type="EMBL" id="CACRXK020000022">
    <property type="protein sequence ID" value="CAB3976949.1"/>
    <property type="molecule type" value="Genomic_DNA"/>
</dbReference>
<dbReference type="InterPro" id="IPR003599">
    <property type="entry name" value="Ig_sub"/>
</dbReference>
<keyword evidence="8" id="KW-0630">Potassium</keyword>
<dbReference type="SMART" id="SM00408">
    <property type="entry name" value="IGc2"/>
    <property type="match status" value="4"/>
</dbReference>
<dbReference type="GO" id="GO:0001508">
    <property type="term" value="P:action potential"/>
    <property type="evidence" value="ECO:0007669"/>
    <property type="project" value="TreeGrafter"/>
</dbReference>
<feature type="compositionally biased region" description="Basic and acidic residues" evidence="15">
    <location>
        <begin position="148"/>
        <end position="160"/>
    </location>
</feature>
<feature type="transmembrane region" description="Helical" evidence="16">
    <location>
        <begin position="189"/>
        <end position="209"/>
    </location>
</feature>
<evidence type="ECO:0000256" key="10">
    <source>
        <dbReference type="ARBA" id="ARBA00023065"/>
    </source>
</evidence>
<evidence type="ECO:0000256" key="4">
    <source>
        <dbReference type="ARBA" id="ARBA00022538"/>
    </source>
</evidence>
<dbReference type="FunFam" id="2.60.40.10:FF:000032">
    <property type="entry name" value="palladin isoform X1"/>
    <property type="match status" value="2"/>
</dbReference>
<evidence type="ECO:0000256" key="6">
    <source>
        <dbReference type="ARBA" id="ARBA00022826"/>
    </source>
</evidence>
<dbReference type="GO" id="GO:0051260">
    <property type="term" value="P:protein homooligomerization"/>
    <property type="evidence" value="ECO:0007669"/>
    <property type="project" value="InterPro"/>
</dbReference>
<evidence type="ECO:0000256" key="16">
    <source>
        <dbReference type="SAM" id="Phobius"/>
    </source>
</evidence>
<keyword evidence="4" id="KW-0633">Potassium transport</keyword>
<feature type="transmembrane region" description="Helical" evidence="16">
    <location>
        <begin position="316"/>
        <end position="336"/>
    </location>
</feature>
<feature type="transmembrane region" description="Helical" evidence="16">
    <location>
        <begin position="381"/>
        <end position="405"/>
    </location>
</feature>
<keyword evidence="13" id="KW-0407">Ion channel</keyword>
<dbReference type="InterPro" id="IPR003968">
    <property type="entry name" value="K_chnl_volt-dep_Kv"/>
</dbReference>
<feature type="region of interest" description="Disordered" evidence="15">
    <location>
        <begin position="432"/>
        <end position="452"/>
    </location>
</feature>
<feature type="transmembrane region" description="Helical" evidence="16">
    <location>
        <begin position="261"/>
        <end position="285"/>
    </location>
</feature>
<dbReference type="Gene3D" id="3.30.710.10">
    <property type="entry name" value="Potassium Channel Kv1.1, Chain A"/>
    <property type="match status" value="1"/>
</dbReference>
<dbReference type="Pfam" id="PF02214">
    <property type="entry name" value="BTB_2"/>
    <property type="match status" value="1"/>
</dbReference>
<evidence type="ECO:0000256" key="11">
    <source>
        <dbReference type="ARBA" id="ARBA00023136"/>
    </source>
</evidence>
<dbReference type="PROSITE" id="PS50835">
    <property type="entry name" value="IG_LIKE"/>
    <property type="match status" value="4"/>
</dbReference>
<keyword evidence="9 16" id="KW-1133">Transmembrane helix</keyword>
<keyword evidence="10" id="KW-0406">Ion transport</keyword>
<dbReference type="AlphaFoldDB" id="A0A6S7FM19"/>
<keyword evidence="12" id="KW-1015">Disulfide bond</keyword>
<dbReference type="InterPro" id="IPR003131">
    <property type="entry name" value="T1-type_BTB"/>
</dbReference>
<dbReference type="OrthoDB" id="5968179at2759"/>
<dbReference type="InterPro" id="IPR013783">
    <property type="entry name" value="Ig-like_fold"/>
</dbReference>
<evidence type="ECO:0000313" key="18">
    <source>
        <dbReference type="Proteomes" id="UP001152795"/>
    </source>
</evidence>
<dbReference type="SMART" id="SM00409">
    <property type="entry name" value="IG"/>
    <property type="match status" value="4"/>
</dbReference>
<dbReference type="InterPro" id="IPR003974">
    <property type="entry name" value="K_chnl_volt-dep_Kv3"/>
</dbReference>
<dbReference type="Pfam" id="PF00520">
    <property type="entry name" value="Ion_trans"/>
    <property type="match status" value="1"/>
</dbReference>
<dbReference type="Pfam" id="PF07679">
    <property type="entry name" value="I-set"/>
    <property type="match status" value="2"/>
</dbReference>
<accession>A0A6S7FM19</accession>
<evidence type="ECO:0000256" key="14">
    <source>
        <dbReference type="ARBA" id="ARBA00023319"/>
    </source>
</evidence>
<evidence type="ECO:0000256" key="1">
    <source>
        <dbReference type="ARBA" id="ARBA00004651"/>
    </source>
</evidence>
<dbReference type="PRINTS" id="PR01498">
    <property type="entry name" value="SHAWCHANNEL"/>
</dbReference>
<dbReference type="PRINTS" id="PR00169">
    <property type="entry name" value="KCHANNEL"/>
</dbReference>
<evidence type="ECO:0000256" key="5">
    <source>
        <dbReference type="ARBA" id="ARBA00022692"/>
    </source>
</evidence>
<dbReference type="InterPro" id="IPR007110">
    <property type="entry name" value="Ig-like_dom"/>
</dbReference>
<dbReference type="InterPro" id="IPR003598">
    <property type="entry name" value="Ig_sub2"/>
</dbReference>
<keyword evidence="7" id="KW-0851">Voltage-gated channel</keyword>
<feature type="region of interest" description="Disordered" evidence="15">
    <location>
        <begin position="134"/>
        <end position="164"/>
    </location>
</feature>
<sequence length="949" mass="107548">MAISLEMSEMNSEMKALRNKDRIILNVGGIRHETFKSTLRNFPDTRLAWITQRDYFPDYDPEKNEYFFDRHPGVFQQIMNFYRTGKLHCPSDVCGPLFEEELNFWGIDEKQMEPCCWSTYTLHREAQDNLKLFNGTDFNDSDSETEPEDWKSGETSEQHRSSNTPAWQRWRSRIWAIFDDHTSSKIATAYVWVSLVFVVVSVISLCAYTDSNINGNSVGEMVIKIIDYVCGVWFTAEFMIRFSTCPNIIEFLKQSLNWIDFLAIIPFYLNIAIGRGNIVSEILVLGRMLRLLRFFNKMSLGFQILKHTLVASSKEMFLLLLLVMIPVLIFAGILHLCESGVTGTKFKSIPEAFWWAIITLTTVGYGDMAPMTTQGKIFGSICAAVSMLISALPISIIGANFSLYYRHAQAKLKLPKKPRRVLIGAANTLLQDEREDEPENSEINSSDDLTTEVYLGPKRPPAAYLQLARSTRLSNLGFECINGTYKATNISAGKPKVELRVSNKNIYVDDEAVFTCSVRSNPSAQIFWFYEGEFITNELQRAQYKYSECNKTLTIKLAEGPDTGRYACMARNSHGETTSETVTLAVQQKAKYETIYKNASIETIPSRLCISEHKNITLKCQHNDSQGICVWKRGNKSINAEKISYCDDIMCCLTIHDFSKEDAGLYTCYMYVGVFKAEVLIPQPPGHSCNRGFVDLECINGTYKATNISAGKPKVEVRVSNKTIYVDDEVIFTCSVRSNPSAEIFWVYEGEFITNELQRAQYKYSECNKTLTIQLAEGRDTGRYACMARNSHGQTTSQTVTLAVQQKAKFVTYYKNASIETIPSRLCNSEHENITLKCQHNDSRGICVWKRGNKSMNAEKISYCDDIMCCLTIHDFSKEDAGLYTCFMYVGVFKAEVLIPQPPGHSCNGEDMQERNNEGCCTGQASKTRTHIGVWLYGVLALIMAMVCL</sequence>
<evidence type="ECO:0000313" key="17">
    <source>
        <dbReference type="EMBL" id="CAB3976949.1"/>
    </source>
</evidence>
<dbReference type="CDD" id="cd00096">
    <property type="entry name" value="Ig"/>
    <property type="match status" value="2"/>
</dbReference>
<dbReference type="PRINTS" id="PR01491">
    <property type="entry name" value="KVCHANNEL"/>
</dbReference>
<dbReference type="Gene3D" id="1.10.287.70">
    <property type="match status" value="1"/>
</dbReference>
<comment type="caution">
    <text evidence="17">The sequence shown here is derived from an EMBL/GenBank/DDBJ whole genome shotgun (WGS) entry which is preliminary data.</text>
</comment>
<dbReference type="Gene3D" id="2.60.40.10">
    <property type="entry name" value="Immunoglobulins"/>
    <property type="match status" value="4"/>
</dbReference>
<dbReference type="Proteomes" id="UP001152795">
    <property type="component" value="Unassembled WGS sequence"/>
</dbReference>
<dbReference type="InterPro" id="IPR013098">
    <property type="entry name" value="Ig_I-set"/>
</dbReference>
<feature type="transmembrane region" description="Helical" evidence="16">
    <location>
        <begin position="221"/>
        <end position="241"/>
    </location>
</feature>
<dbReference type="InterPro" id="IPR005821">
    <property type="entry name" value="Ion_trans_dom"/>
</dbReference>
<evidence type="ECO:0000256" key="9">
    <source>
        <dbReference type="ARBA" id="ARBA00022989"/>
    </source>
</evidence>
<evidence type="ECO:0000256" key="12">
    <source>
        <dbReference type="ARBA" id="ARBA00023157"/>
    </source>
</evidence>
<comment type="subcellular location">
    <subcellularLocation>
        <location evidence="1">Cell membrane</location>
        <topology evidence="1">Multi-pass membrane protein</topology>
    </subcellularLocation>
</comment>
<dbReference type="InterPro" id="IPR028325">
    <property type="entry name" value="VG_K_chnl"/>
</dbReference>
<dbReference type="SUPFAM" id="SSF81324">
    <property type="entry name" value="Voltage-gated potassium channels"/>
    <property type="match status" value="1"/>
</dbReference>
<keyword evidence="18" id="KW-1185">Reference proteome</keyword>
<dbReference type="FunFam" id="1.10.287.70:FF:000005">
    <property type="entry name" value="potassium voltage-gated channel subfamily G member 1"/>
    <property type="match status" value="1"/>
</dbReference>
<name>A0A6S7FM19_PARCT</name>
<dbReference type="Gene3D" id="1.20.120.350">
    <property type="entry name" value="Voltage-gated potassium channels. Chain C"/>
    <property type="match status" value="1"/>
</dbReference>
<dbReference type="FunFam" id="3.30.710.10:FF:000002">
    <property type="entry name" value="Potassium voltage-gated channel subfamily C member 2"/>
    <property type="match status" value="1"/>
</dbReference>
<gene>
    <name evidence="17" type="ORF">PACLA_8A018587</name>
</gene>
<dbReference type="InterPro" id="IPR011333">
    <property type="entry name" value="SKP1/BTB/POZ_sf"/>
</dbReference>
<organism evidence="17 18">
    <name type="scientific">Paramuricea clavata</name>
    <name type="common">Red gorgonian</name>
    <name type="synonym">Violescent sea-whip</name>
    <dbReference type="NCBI Taxonomy" id="317549"/>
    <lineage>
        <taxon>Eukaryota</taxon>
        <taxon>Metazoa</taxon>
        <taxon>Cnidaria</taxon>
        <taxon>Anthozoa</taxon>
        <taxon>Octocorallia</taxon>
        <taxon>Malacalcyonacea</taxon>
        <taxon>Plexauridae</taxon>
        <taxon>Paramuricea</taxon>
    </lineage>
</organism>
<dbReference type="SMART" id="SM00225">
    <property type="entry name" value="BTB"/>
    <property type="match status" value="1"/>
</dbReference>
<dbReference type="InterPro" id="IPR036179">
    <property type="entry name" value="Ig-like_dom_sf"/>
</dbReference>
<keyword evidence="6" id="KW-0631">Potassium channel</keyword>
<dbReference type="PANTHER" id="PTHR11537">
    <property type="entry name" value="VOLTAGE-GATED POTASSIUM CHANNEL"/>
    <property type="match status" value="1"/>
</dbReference>
<feature type="transmembrane region" description="Helical" evidence="16">
    <location>
        <begin position="352"/>
        <end position="369"/>
    </location>
</feature>
<dbReference type="SUPFAM" id="SSF54695">
    <property type="entry name" value="POZ domain"/>
    <property type="match status" value="1"/>
</dbReference>
<evidence type="ECO:0000256" key="7">
    <source>
        <dbReference type="ARBA" id="ARBA00022882"/>
    </source>
</evidence>
<dbReference type="InterPro" id="IPR000210">
    <property type="entry name" value="BTB/POZ_dom"/>
</dbReference>
<keyword evidence="5 16" id="KW-0812">Transmembrane</keyword>
<dbReference type="SUPFAM" id="SSF48726">
    <property type="entry name" value="Immunoglobulin"/>
    <property type="match status" value="4"/>
</dbReference>
<keyword evidence="11 16" id="KW-0472">Membrane</keyword>